<feature type="compositionally biased region" description="Acidic residues" evidence="1">
    <location>
        <begin position="546"/>
        <end position="558"/>
    </location>
</feature>
<dbReference type="Proteomes" id="UP000467841">
    <property type="component" value="Unassembled WGS sequence"/>
</dbReference>
<reference evidence="3" key="1">
    <citation type="submission" date="2020-01" db="EMBL/GenBank/DDBJ databases">
        <authorList>
            <person name="Mishra B."/>
        </authorList>
    </citation>
    <scope>NUCLEOTIDE SEQUENCE [LARGE SCALE GENOMIC DNA]</scope>
</reference>
<feature type="domain" description="Aminotransferase-like plant mobile" evidence="2">
    <location>
        <begin position="103"/>
        <end position="455"/>
    </location>
</feature>
<comment type="caution">
    <text evidence="3">The sequence shown here is derived from an EMBL/GenBank/DDBJ whole genome shotgun (WGS) entry which is preliminary data.</text>
</comment>
<dbReference type="InterPro" id="IPR019557">
    <property type="entry name" value="AminoTfrase-like_pln_mobile"/>
</dbReference>
<feature type="compositionally biased region" description="Basic and acidic residues" evidence="1">
    <location>
        <begin position="474"/>
        <end position="483"/>
    </location>
</feature>
<sequence length="724" mass="83063">MDNASSSSSQPTENSLIEEREEVMLTDKGPTLRKTHFLKPFVTSIDCSGVAELPHQRLSVSSTELNRLSKRNSFSGFWVAERHFVSWLGKMEALHGPIWRKAGIFEAIKASTYSINKNLSLIFSVAEKWCPKTKSFVFPWGEATITLEDVTVLLGFSVLGSSAFAPLEMSEMRNSVEKLEKEWKRMMNVASKGSGVTQPSWITSFLGRGDDTEHEAFLVLWLSFFVFPYRSRRFVSRDVISIAVRLARGERIALAPAVLASVYRDLDRISGLGGEKSDKKVTLRSLFKLVQVWTWERFKKTRPNAREIPKGEPRIAQWDSLQQRSNLRFSFDAEDFDWRPYTKPLKNWNPLRFYVEEAMWVTVDDSTDDEFASFARFVTASQLAGDGFVEDYYPNRVAMQFGLAQDVPGSASHHHRSFTVKEAWDSYNRSLVGVKLYMPSRLDRRCVTERYRDWWVKPVSEFLGSVKMEKESTETFDARKTFDDSDDDDDEDLNASTKVMPLCEVVQKLEEGFLAKRKRSSKINSLVSSGWRSSYQSVQMKRGREEDGESSTDDEDDNMTVAERMRSRKKYCEAEESRGDASISLGKRRRKFQVVDSDDDDDDSRPCQKLASGNIEQKSDETASKAEKTRTVCDDVNGNTEEKESVIDDGTKESEFWLREDGEKQRCREVKKEEGIDESFEQSKLVARDIELKLEERILKVKKTLAMIREWKTRGAKIKVEVSP</sequence>
<dbReference type="Pfam" id="PF10536">
    <property type="entry name" value="PMD"/>
    <property type="match status" value="1"/>
</dbReference>
<feature type="compositionally biased region" description="Basic and acidic residues" evidence="1">
    <location>
        <begin position="570"/>
        <end position="579"/>
    </location>
</feature>
<gene>
    <name evidence="3" type="ORF">MERR_LOCUS35664</name>
</gene>
<feature type="region of interest" description="Disordered" evidence="1">
    <location>
        <begin position="534"/>
        <end position="651"/>
    </location>
</feature>
<feature type="compositionally biased region" description="Basic and acidic residues" evidence="1">
    <location>
        <begin position="640"/>
        <end position="651"/>
    </location>
</feature>
<feature type="compositionally biased region" description="Acidic residues" evidence="1">
    <location>
        <begin position="484"/>
        <end position="493"/>
    </location>
</feature>
<accession>A0A6D2JWA6</accession>
<dbReference type="PANTHER" id="PTHR46033">
    <property type="entry name" value="PROTEIN MAIN-LIKE 2"/>
    <property type="match status" value="1"/>
</dbReference>
<evidence type="ECO:0000259" key="2">
    <source>
        <dbReference type="Pfam" id="PF10536"/>
    </source>
</evidence>
<feature type="compositionally biased region" description="Basic and acidic residues" evidence="1">
    <location>
        <begin position="617"/>
        <end position="633"/>
    </location>
</feature>
<dbReference type="GO" id="GO:0010073">
    <property type="term" value="P:meristem maintenance"/>
    <property type="evidence" value="ECO:0007669"/>
    <property type="project" value="InterPro"/>
</dbReference>
<evidence type="ECO:0000313" key="3">
    <source>
        <dbReference type="EMBL" id="CAA7048429.1"/>
    </source>
</evidence>
<evidence type="ECO:0000256" key="1">
    <source>
        <dbReference type="SAM" id="MobiDB-lite"/>
    </source>
</evidence>
<keyword evidence="4" id="KW-1185">Reference proteome</keyword>
<dbReference type="OrthoDB" id="1572276at2759"/>
<protein>
    <recommendedName>
        <fullName evidence="2">Aminotransferase-like plant mobile domain-containing protein</fullName>
    </recommendedName>
</protein>
<dbReference type="InterPro" id="IPR044824">
    <property type="entry name" value="MAIN-like"/>
</dbReference>
<proteinExistence type="predicted"/>
<dbReference type="AlphaFoldDB" id="A0A6D2JWA6"/>
<feature type="region of interest" description="Disordered" evidence="1">
    <location>
        <begin position="474"/>
        <end position="496"/>
    </location>
</feature>
<dbReference type="EMBL" id="CACVBM020001385">
    <property type="protein sequence ID" value="CAA7048429.1"/>
    <property type="molecule type" value="Genomic_DNA"/>
</dbReference>
<evidence type="ECO:0000313" key="4">
    <source>
        <dbReference type="Proteomes" id="UP000467841"/>
    </source>
</evidence>
<name>A0A6D2JWA6_9BRAS</name>
<dbReference type="PANTHER" id="PTHR46033:SF67">
    <property type="entry name" value="AMINOTRANSFERASE-LIKE, PLANT MOBILE DOMAIN FAMILY PROTEIN"/>
    <property type="match status" value="1"/>
</dbReference>
<organism evidence="3 4">
    <name type="scientific">Microthlaspi erraticum</name>
    <dbReference type="NCBI Taxonomy" id="1685480"/>
    <lineage>
        <taxon>Eukaryota</taxon>
        <taxon>Viridiplantae</taxon>
        <taxon>Streptophyta</taxon>
        <taxon>Embryophyta</taxon>
        <taxon>Tracheophyta</taxon>
        <taxon>Spermatophyta</taxon>
        <taxon>Magnoliopsida</taxon>
        <taxon>eudicotyledons</taxon>
        <taxon>Gunneridae</taxon>
        <taxon>Pentapetalae</taxon>
        <taxon>rosids</taxon>
        <taxon>malvids</taxon>
        <taxon>Brassicales</taxon>
        <taxon>Brassicaceae</taxon>
        <taxon>Coluteocarpeae</taxon>
        <taxon>Microthlaspi</taxon>
    </lineage>
</organism>